<reference evidence="1 2" key="1">
    <citation type="journal article" date="2021" name="Nat. Commun.">
        <title>Genetic determinants of endophytism in the Arabidopsis root mycobiome.</title>
        <authorList>
            <person name="Mesny F."/>
            <person name="Miyauchi S."/>
            <person name="Thiergart T."/>
            <person name="Pickel B."/>
            <person name="Atanasova L."/>
            <person name="Karlsson M."/>
            <person name="Huettel B."/>
            <person name="Barry K.W."/>
            <person name="Haridas S."/>
            <person name="Chen C."/>
            <person name="Bauer D."/>
            <person name="Andreopoulos W."/>
            <person name="Pangilinan J."/>
            <person name="LaButti K."/>
            <person name="Riley R."/>
            <person name="Lipzen A."/>
            <person name="Clum A."/>
            <person name="Drula E."/>
            <person name="Henrissat B."/>
            <person name="Kohler A."/>
            <person name="Grigoriev I.V."/>
            <person name="Martin F.M."/>
            <person name="Hacquard S."/>
        </authorList>
    </citation>
    <scope>NUCLEOTIDE SEQUENCE [LARGE SCALE GENOMIC DNA]</scope>
    <source>
        <strain evidence="1 2">MPI-SDFR-AT-0079</strain>
    </source>
</reference>
<keyword evidence="2" id="KW-1185">Reference proteome</keyword>
<comment type="caution">
    <text evidence="1">The sequence shown here is derived from an EMBL/GenBank/DDBJ whole genome shotgun (WGS) entry which is preliminary data.</text>
</comment>
<dbReference type="Proteomes" id="UP000724584">
    <property type="component" value="Unassembled WGS sequence"/>
</dbReference>
<organism evidence="1 2">
    <name type="scientific">Chaetomium tenue</name>
    <dbReference type="NCBI Taxonomy" id="1854479"/>
    <lineage>
        <taxon>Eukaryota</taxon>
        <taxon>Fungi</taxon>
        <taxon>Dikarya</taxon>
        <taxon>Ascomycota</taxon>
        <taxon>Pezizomycotina</taxon>
        <taxon>Sordariomycetes</taxon>
        <taxon>Sordariomycetidae</taxon>
        <taxon>Sordariales</taxon>
        <taxon>Chaetomiaceae</taxon>
        <taxon>Chaetomium</taxon>
    </lineage>
</organism>
<sequence length="213" mass="23214">MLFVHNEKTSALAHRHNQHHHHHQQLHPHEKHCLSPHARHRPSDPSQPPSRKCFLDSLLDTFHDWEGTTRASGSGRFLDGTLPSGRMSVDFMQYGTGGYHAGGYHTNDRYGYAGEEGVGDGHHHHSLGGKSVRTASNNSSSTVVGSGVGVVESRGEDDEERPDSAKTLTGPPHVYEVAQVARPVSARIVTTHGSQSSQDMGFRFDFGGPGGMR</sequence>
<gene>
    <name evidence="1" type="ORF">F5144DRAFT_354801</name>
</gene>
<proteinExistence type="predicted"/>
<evidence type="ECO:0000313" key="1">
    <source>
        <dbReference type="EMBL" id="KAH6623181.1"/>
    </source>
</evidence>
<accession>A0ACB7P3H2</accession>
<dbReference type="EMBL" id="JAGIZQ010000006">
    <property type="protein sequence ID" value="KAH6623181.1"/>
    <property type="molecule type" value="Genomic_DNA"/>
</dbReference>
<protein>
    <submittedName>
        <fullName evidence="1">Uncharacterized protein</fullName>
    </submittedName>
</protein>
<evidence type="ECO:0000313" key="2">
    <source>
        <dbReference type="Proteomes" id="UP000724584"/>
    </source>
</evidence>
<name>A0ACB7P3H2_9PEZI</name>